<dbReference type="EMBL" id="QXQA01000019">
    <property type="protein sequence ID" value="RIX49247.1"/>
    <property type="molecule type" value="Genomic_DNA"/>
</dbReference>
<name>A0A3A1UPI0_9BACL</name>
<sequence length="69" mass="7826">MVDGLKGTLHPLSKPKIINVEVTEQTDEKATMLVTVDMAVGGENKEEIVLVKEQNEWRIVAPKHWFKPE</sequence>
<gene>
    <name evidence="1" type="ORF">D3P08_23200</name>
</gene>
<evidence type="ECO:0000313" key="2">
    <source>
        <dbReference type="Proteomes" id="UP000266482"/>
    </source>
</evidence>
<dbReference type="AlphaFoldDB" id="A0A3A1UPI0"/>
<accession>A0A3A1UPI0</accession>
<reference evidence="1 2" key="1">
    <citation type="submission" date="2018-09" db="EMBL/GenBank/DDBJ databases">
        <title>Paenibacillus aracenensis nov. sp. isolated from a cave in southern Spain.</title>
        <authorList>
            <person name="Jurado V."/>
            <person name="Gutierrez-Patricio S."/>
            <person name="Gonzalez-Pimentel J.L."/>
            <person name="Miller A.Z."/>
            <person name="Laiz L."/>
            <person name="Saiz-Jimenez C."/>
        </authorList>
    </citation>
    <scope>NUCLEOTIDE SEQUENCE [LARGE SCALE GENOMIC DNA]</scope>
    <source>
        <strain evidence="1 2">DSM 22867</strain>
    </source>
</reference>
<comment type="caution">
    <text evidence="1">The sequence shown here is derived from an EMBL/GenBank/DDBJ whole genome shotgun (WGS) entry which is preliminary data.</text>
</comment>
<evidence type="ECO:0000313" key="1">
    <source>
        <dbReference type="EMBL" id="RIX49247.1"/>
    </source>
</evidence>
<proteinExistence type="predicted"/>
<dbReference type="Proteomes" id="UP000266482">
    <property type="component" value="Unassembled WGS sequence"/>
</dbReference>
<protein>
    <submittedName>
        <fullName evidence="1">DUF4878 domain-containing protein</fullName>
    </submittedName>
</protein>
<dbReference type="RefSeq" id="WP_119602512.1">
    <property type="nucleotide sequence ID" value="NZ_QXQA01000019.1"/>
</dbReference>
<organism evidence="1 2">
    <name type="scientific">Paenibacillus nanensis</name>
    <dbReference type="NCBI Taxonomy" id="393251"/>
    <lineage>
        <taxon>Bacteria</taxon>
        <taxon>Bacillati</taxon>
        <taxon>Bacillota</taxon>
        <taxon>Bacilli</taxon>
        <taxon>Bacillales</taxon>
        <taxon>Paenibacillaceae</taxon>
        <taxon>Paenibacillus</taxon>
    </lineage>
</organism>
<keyword evidence="2" id="KW-1185">Reference proteome</keyword>